<keyword evidence="4 9" id="KW-0547">Nucleotide-binding</keyword>
<gene>
    <name evidence="11" type="primary">trpS</name>
    <name evidence="11" type="ORF">JY651_14400</name>
</gene>
<evidence type="ECO:0000256" key="1">
    <source>
        <dbReference type="ARBA" id="ARBA00005594"/>
    </source>
</evidence>
<dbReference type="InterPro" id="IPR014729">
    <property type="entry name" value="Rossmann-like_a/b/a_fold"/>
</dbReference>
<dbReference type="RefSeq" id="WP_206727587.1">
    <property type="nucleotide sequence ID" value="NZ_CP071090.1"/>
</dbReference>
<dbReference type="SUPFAM" id="SSF52374">
    <property type="entry name" value="Nucleotidylyl transferase"/>
    <property type="match status" value="1"/>
</dbReference>
<accession>A0ABX7P6K8</accession>
<comment type="similarity">
    <text evidence="1 9">Belongs to the class-I aminoacyl-tRNA synthetase family.</text>
</comment>
<evidence type="ECO:0000313" key="12">
    <source>
        <dbReference type="Proteomes" id="UP000662747"/>
    </source>
</evidence>
<protein>
    <recommendedName>
        <fullName evidence="2 8">Tryptophan--tRNA ligase</fullName>
        <ecNumber evidence="2 8">6.1.1.2</ecNumber>
    </recommendedName>
</protein>
<proteinExistence type="inferred from homology"/>
<dbReference type="Proteomes" id="UP000662747">
    <property type="component" value="Chromosome"/>
</dbReference>
<dbReference type="PANTHER" id="PTHR43766:SF1">
    <property type="entry name" value="TRYPTOPHAN--TRNA LIGASE, MITOCHONDRIAL"/>
    <property type="match status" value="1"/>
</dbReference>
<evidence type="ECO:0000256" key="4">
    <source>
        <dbReference type="ARBA" id="ARBA00022741"/>
    </source>
</evidence>
<evidence type="ECO:0000256" key="3">
    <source>
        <dbReference type="ARBA" id="ARBA00022598"/>
    </source>
</evidence>
<dbReference type="InterPro" id="IPR002305">
    <property type="entry name" value="aa-tRNA-synth_Ic"/>
</dbReference>
<dbReference type="Gene3D" id="3.40.50.620">
    <property type="entry name" value="HUPs"/>
    <property type="match status" value="1"/>
</dbReference>
<keyword evidence="6 9" id="KW-0648">Protein biosynthesis</keyword>
<feature type="region of interest" description="Disordered" evidence="10">
    <location>
        <begin position="235"/>
        <end position="265"/>
    </location>
</feature>
<keyword evidence="5 9" id="KW-0067">ATP-binding</keyword>
<dbReference type="InterPro" id="IPR050203">
    <property type="entry name" value="Trp-tRNA_synthetase"/>
</dbReference>
<dbReference type="PRINTS" id="PR01039">
    <property type="entry name" value="TRNASYNTHTRP"/>
</dbReference>
<dbReference type="InterPro" id="IPR002306">
    <property type="entry name" value="Trp-tRNA-ligase"/>
</dbReference>
<evidence type="ECO:0000256" key="7">
    <source>
        <dbReference type="ARBA" id="ARBA00023146"/>
    </source>
</evidence>
<dbReference type="EC" id="6.1.1.2" evidence="2 8"/>
<evidence type="ECO:0000256" key="9">
    <source>
        <dbReference type="RuleBase" id="RU363036"/>
    </source>
</evidence>
<evidence type="ECO:0000256" key="6">
    <source>
        <dbReference type="ARBA" id="ARBA00022917"/>
    </source>
</evidence>
<evidence type="ECO:0000256" key="2">
    <source>
        <dbReference type="ARBA" id="ARBA00013161"/>
    </source>
</evidence>
<evidence type="ECO:0000256" key="8">
    <source>
        <dbReference type="NCBIfam" id="TIGR00233"/>
    </source>
</evidence>
<name>A0ABX7P6K8_9BACT</name>
<evidence type="ECO:0000313" key="11">
    <source>
        <dbReference type="EMBL" id="QSQ26037.1"/>
    </source>
</evidence>
<dbReference type="GO" id="GO:0004830">
    <property type="term" value="F:tryptophan-tRNA ligase activity"/>
    <property type="evidence" value="ECO:0007669"/>
    <property type="project" value="UniProtKB-EC"/>
</dbReference>
<keyword evidence="12" id="KW-1185">Reference proteome</keyword>
<dbReference type="EMBL" id="CP071090">
    <property type="protein sequence ID" value="QSQ26037.1"/>
    <property type="molecule type" value="Genomic_DNA"/>
</dbReference>
<sequence>MRILSGVQSSGKLHIGNYYGAIRQFVQFQDTADAYYFIANYHSLNEVREPKRALELTREAAMAYLALGLDPKKAVLFRQSDVKEVLELNWLLGVVAPVAHLERAHSYKDKVAQGKSPDFGLFAYPVLMAADILLYSADAVPVGKDQIQHIEFARDWAVKFNMQYVPGYDPADPDGKEKGHAPGILKLPSAYIQSSTQTVPGIDGRKMSKSYGNTIDLFGDEKELKKRIMSIKTDSTPVEAPKPVPGAEAKETSEAPEGTQPGEGALVSKVPLYDLLKVMLPEADFRDVDASWRAGGKGYGDYKKRLLEAFHATFGPARQRYAELSADPGELERILHDGANRAREEASRLMEKVRRAVGIP</sequence>
<reference evidence="11 12" key="1">
    <citation type="submission" date="2021-02" db="EMBL/GenBank/DDBJ databases">
        <title>De Novo genome assembly of isolated myxobacteria.</title>
        <authorList>
            <person name="Stevens D.C."/>
        </authorList>
    </citation>
    <scope>NUCLEOTIDE SEQUENCE [LARGE SCALE GENOMIC DNA]</scope>
    <source>
        <strain evidence="12">SCPEA02</strain>
    </source>
</reference>
<dbReference type="Pfam" id="PF00579">
    <property type="entry name" value="tRNA-synt_1b"/>
    <property type="match status" value="1"/>
</dbReference>
<keyword evidence="7 9" id="KW-0030">Aminoacyl-tRNA synthetase</keyword>
<dbReference type="PANTHER" id="PTHR43766">
    <property type="entry name" value="TRYPTOPHAN--TRNA LIGASE, MITOCHONDRIAL"/>
    <property type="match status" value="1"/>
</dbReference>
<evidence type="ECO:0000256" key="10">
    <source>
        <dbReference type="SAM" id="MobiDB-lite"/>
    </source>
</evidence>
<organism evidence="11 12">
    <name type="scientific">Pyxidicoccus parkwayensis</name>
    <dbReference type="NCBI Taxonomy" id="2813578"/>
    <lineage>
        <taxon>Bacteria</taxon>
        <taxon>Pseudomonadati</taxon>
        <taxon>Myxococcota</taxon>
        <taxon>Myxococcia</taxon>
        <taxon>Myxococcales</taxon>
        <taxon>Cystobacterineae</taxon>
        <taxon>Myxococcaceae</taxon>
        <taxon>Pyxidicoccus</taxon>
    </lineage>
</organism>
<dbReference type="CDD" id="cd00806">
    <property type="entry name" value="TrpRS_core"/>
    <property type="match status" value="1"/>
</dbReference>
<evidence type="ECO:0000256" key="5">
    <source>
        <dbReference type="ARBA" id="ARBA00022840"/>
    </source>
</evidence>
<keyword evidence="3 9" id="KW-0436">Ligase</keyword>
<dbReference type="NCBIfam" id="TIGR00233">
    <property type="entry name" value="trpS"/>
    <property type="match status" value="1"/>
</dbReference>
<dbReference type="Gene3D" id="1.10.240.10">
    <property type="entry name" value="Tyrosyl-Transfer RNA Synthetase"/>
    <property type="match status" value="1"/>
</dbReference>